<dbReference type="EMBL" id="BARS01058962">
    <property type="protein sequence ID" value="GAG42271.1"/>
    <property type="molecule type" value="Genomic_DNA"/>
</dbReference>
<sequence length="46" mass="4998">ARGPFTGKHTYDDAFLLLQNENLAKSLPDEPSVIDAGKLIKSLVVD</sequence>
<comment type="caution">
    <text evidence="1">The sequence shown here is derived from an EMBL/GenBank/DDBJ whole genome shotgun (WGS) entry which is preliminary data.</text>
</comment>
<organism evidence="1">
    <name type="scientific">marine sediment metagenome</name>
    <dbReference type="NCBI Taxonomy" id="412755"/>
    <lineage>
        <taxon>unclassified sequences</taxon>
        <taxon>metagenomes</taxon>
        <taxon>ecological metagenomes</taxon>
    </lineage>
</organism>
<feature type="non-terminal residue" evidence="1">
    <location>
        <position position="1"/>
    </location>
</feature>
<dbReference type="AlphaFoldDB" id="X0Z0Q1"/>
<gene>
    <name evidence="1" type="ORF">S01H1_85695</name>
</gene>
<name>X0Z0Q1_9ZZZZ</name>
<reference evidence="1" key="1">
    <citation type="journal article" date="2014" name="Front. Microbiol.">
        <title>High frequency of phylogenetically diverse reductive dehalogenase-homologous genes in deep subseafloor sedimentary metagenomes.</title>
        <authorList>
            <person name="Kawai M."/>
            <person name="Futagami T."/>
            <person name="Toyoda A."/>
            <person name="Takaki Y."/>
            <person name="Nishi S."/>
            <person name="Hori S."/>
            <person name="Arai W."/>
            <person name="Tsubouchi T."/>
            <person name="Morono Y."/>
            <person name="Uchiyama I."/>
            <person name="Ito T."/>
            <person name="Fujiyama A."/>
            <person name="Inagaki F."/>
            <person name="Takami H."/>
        </authorList>
    </citation>
    <scope>NUCLEOTIDE SEQUENCE</scope>
    <source>
        <strain evidence="1">Expedition CK06-06</strain>
    </source>
</reference>
<evidence type="ECO:0000313" key="1">
    <source>
        <dbReference type="EMBL" id="GAG42271.1"/>
    </source>
</evidence>
<accession>X0Z0Q1</accession>
<protein>
    <submittedName>
        <fullName evidence="1">Uncharacterized protein</fullName>
    </submittedName>
</protein>
<proteinExistence type="predicted"/>